<protein>
    <submittedName>
        <fullName evidence="1">Uncharacterized protein</fullName>
    </submittedName>
</protein>
<feature type="non-terminal residue" evidence="1">
    <location>
        <position position="1"/>
    </location>
</feature>
<dbReference type="AlphaFoldDB" id="A0A9Q1B3E5"/>
<keyword evidence="2" id="KW-1185">Reference proteome</keyword>
<dbReference type="EMBL" id="JAPFRF010000005">
    <property type="protein sequence ID" value="KAJ7332596.1"/>
    <property type="molecule type" value="Genomic_DNA"/>
</dbReference>
<proteinExistence type="predicted"/>
<comment type="caution">
    <text evidence="1">The sequence shown here is derived from an EMBL/GenBank/DDBJ whole genome shotgun (WGS) entry which is preliminary data.</text>
</comment>
<gene>
    <name evidence="1" type="ORF">JRQ81_014776</name>
</gene>
<evidence type="ECO:0000313" key="2">
    <source>
        <dbReference type="Proteomes" id="UP001142489"/>
    </source>
</evidence>
<reference evidence="1" key="1">
    <citation type="journal article" date="2023" name="DNA Res.">
        <title>Chromosome-level genome assembly of Phrynocephalus forsythii using third-generation DNA sequencing and Hi-C analysis.</title>
        <authorList>
            <person name="Qi Y."/>
            <person name="Zhao W."/>
            <person name="Zhao Y."/>
            <person name="Niu C."/>
            <person name="Cao S."/>
            <person name="Zhang Y."/>
        </authorList>
    </citation>
    <scope>NUCLEOTIDE SEQUENCE</scope>
    <source>
        <tissue evidence="1">Muscle</tissue>
    </source>
</reference>
<sequence length="120" mass="13382">VYKLFLDHNSSLSQALGGQPVLAYQQPLNLKNPLMYNGQRSTGKEMRGGQLKAPIKSPTTSRTHSLIHLLMSSVPFFTSSASLHSTQDKLADLDTREETDIHLTSETAINKNLFPRELME</sequence>
<name>A0A9Q1B3E5_9SAUR</name>
<organism evidence="1 2">
    <name type="scientific">Phrynocephalus forsythii</name>
    <dbReference type="NCBI Taxonomy" id="171643"/>
    <lineage>
        <taxon>Eukaryota</taxon>
        <taxon>Metazoa</taxon>
        <taxon>Chordata</taxon>
        <taxon>Craniata</taxon>
        <taxon>Vertebrata</taxon>
        <taxon>Euteleostomi</taxon>
        <taxon>Lepidosauria</taxon>
        <taxon>Squamata</taxon>
        <taxon>Bifurcata</taxon>
        <taxon>Unidentata</taxon>
        <taxon>Episquamata</taxon>
        <taxon>Toxicofera</taxon>
        <taxon>Iguania</taxon>
        <taxon>Acrodonta</taxon>
        <taxon>Agamidae</taxon>
        <taxon>Agaminae</taxon>
        <taxon>Phrynocephalus</taxon>
    </lineage>
</organism>
<dbReference type="Proteomes" id="UP001142489">
    <property type="component" value="Unassembled WGS sequence"/>
</dbReference>
<accession>A0A9Q1B3E5</accession>
<evidence type="ECO:0000313" key="1">
    <source>
        <dbReference type="EMBL" id="KAJ7332596.1"/>
    </source>
</evidence>